<evidence type="ECO:0000313" key="2">
    <source>
        <dbReference type="Proteomes" id="UP000315700"/>
    </source>
</evidence>
<dbReference type="Proteomes" id="UP000315700">
    <property type="component" value="Chromosome"/>
</dbReference>
<evidence type="ECO:0000313" key="1">
    <source>
        <dbReference type="EMBL" id="QDT54997.1"/>
    </source>
</evidence>
<dbReference type="KEGG" id="ccos:Pan44_30380"/>
<dbReference type="OrthoDB" id="197276at2"/>
<gene>
    <name evidence="1" type="ORF">Pan44_30380</name>
</gene>
<keyword evidence="2" id="KW-1185">Reference proteome</keyword>
<dbReference type="EMBL" id="CP036271">
    <property type="protein sequence ID" value="QDT54997.1"/>
    <property type="molecule type" value="Genomic_DNA"/>
</dbReference>
<name>A0A517SFV4_9PLAN</name>
<dbReference type="RefSeq" id="WP_145030800.1">
    <property type="nucleotide sequence ID" value="NZ_CP036271.1"/>
</dbReference>
<proteinExistence type="predicted"/>
<accession>A0A517SFV4</accession>
<dbReference type="InParanoid" id="A0A517SFV4"/>
<organism evidence="1 2">
    <name type="scientific">Caulifigura coniformis</name>
    <dbReference type="NCBI Taxonomy" id="2527983"/>
    <lineage>
        <taxon>Bacteria</taxon>
        <taxon>Pseudomonadati</taxon>
        <taxon>Planctomycetota</taxon>
        <taxon>Planctomycetia</taxon>
        <taxon>Planctomycetales</taxon>
        <taxon>Planctomycetaceae</taxon>
        <taxon>Caulifigura</taxon>
    </lineage>
</organism>
<dbReference type="AlphaFoldDB" id="A0A517SFV4"/>
<protein>
    <submittedName>
        <fullName evidence="1">Uncharacterized protein</fullName>
    </submittedName>
</protein>
<reference evidence="1 2" key="1">
    <citation type="submission" date="2019-02" db="EMBL/GenBank/DDBJ databases">
        <title>Deep-cultivation of Planctomycetes and their phenomic and genomic characterization uncovers novel biology.</title>
        <authorList>
            <person name="Wiegand S."/>
            <person name="Jogler M."/>
            <person name="Boedeker C."/>
            <person name="Pinto D."/>
            <person name="Vollmers J."/>
            <person name="Rivas-Marin E."/>
            <person name="Kohn T."/>
            <person name="Peeters S.H."/>
            <person name="Heuer A."/>
            <person name="Rast P."/>
            <person name="Oberbeckmann S."/>
            <person name="Bunk B."/>
            <person name="Jeske O."/>
            <person name="Meyerdierks A."/>
            <person name="Storesund J.E."/>
            <person name="Kallscheuer N."/>
            <person name="Luecker S."/>
            <person name="Lage O.M."/>
            <person name="Pohl T."/>
            <person name="Merkel B.J."/>
            <person name="Hornburger P."/>
            <person name="Mueller R.-W."/>
            <person name="Bruemmer F."/>
            <person name="Labrenz M."/>
            <person name="Spormann A.M."/>
            <person name="Op den Camp H."/>
            <person name="Overmann J."/>
            <person name="Amann R."/>
            <person name="Jetten M.S.M."/>
            <person name="Mascher T."/>
            <person name="Medema M.H."/>
            <person name="Devos D.P."/>
            <person name="Kaster A.-K."/>
            <person name="Ovreas L."/>
            <person name="Rohde M."/>
            <person name="Galperin M.Y."/>
            <person name="Jogler C."/>
        </authorList>
    </citation>
    <scope>NUCLEOTIDE SEQUENCE [LARGE SCALE GENOMIC DNA]</scope>
    <source>
        <strain evidence="1 2">Pan44</strain>
    </source>
</reference>
<sequence>MARRQQKSKSLPTESDINVFDSLDERSAVDRFLGKWRDEIEARCSEGFAMRVIHDLRWMGYPAFAYYVEAVVNYLKSDASAEDSDAVNCFIGLIELRVAENPSPGPPWPSILRGVDHVLNFYSNYEVIEDIYGDLRSRYRAVRGRIQELAGQT</sequence>